<dbReference type="GO" id="GO:0003824">
    <property type="term" value="F:catalytic activity"/>
    <property type="evidence" value="ECO:0007669"/>
    <property type="project" value="UniProtKB-ARBA"/>
</dbReference>
<dbReference type="EMBL" id="JACHOA010000003">
    <property type="protein sequence ID" value="MBB4613499.1"/>
    <property type="molecule type" value="Genomic_DNA"/>
</dbReference>
<dbReference type="RefSeq" id="WP_144907889.1">
    <property type="nucleotide sequence ID" value="NZ_JACHOA010000003.1"/>
</dbReference>
<dbReference type="Pfam" id="PF00378">
    <property type="entry name" value="ECH_1"/>
    <property type="match status" value="1"/>
</dbReference>
<evidence type="ECO:0000313" key="1">
    <source>
        <dbReference type="EMBL" id="MBB4613499.1"/>
    </source>
</evidence>
<dbReference type="SUPFAM" id="SSF52096">
    <property type="entry name" value="ClpP/crotonase"/>
    <property type="match status" value="1"/>
</dbReference>
<reference evidence="1 2" key="1">
    <citation type="submission" date="2020-08" db="EMBL/GenBank/DDBJ databases">
        <title>Genomic Encyclopedia of Type Strains, Phase IV (KMG-IV): sequencing the most valuable type-strain genomes for metagenomic binning, comparative biology and taxonomic classification.</title>
        <authorList>
            <person name="Goeker M."/>
        </authorList>
    </citation>
    <scope>NUCLEOTIDE SEQUENCE [LARGE SCALE GENOMIC DNA]</scope>
    <source>
        <strain evidence="1 2">DSM 17507</strain>
    </source>
</reference>
<dbReference type="Gene3D" id="3.90.226.10">
    <property type="entry name" value="2-enoyl-CoA Hydratase, Chain A, domain 1"/>
    <property type="match status" value="1"/>
</dbReference>
<gene>
    <name evidence="1" type="ORF">GGR37_001774</name>
</gene>
<dbReference type="PANTHER" id="PTHR11941">
    <property type="entry name" value="ENOYL-COA HYDRATASE-RELATED"/>
    <property type="match status" value="1"/>
</dbReference>
<dbReference type="InterPro" id="IPR001753">
    <property type="entry name" value="Enoyl-CoA_hydra/iso"/>
</dbReference>
<sequence>MIKVDRRPDGIAVVAIDNPPVNALTTPVFIALQTLAESFAAHPPAAVVLTGSSDVFAWGGEFSEIRRLRFTGRTDIAPREIEAVVEETSADAYVSQLGDKYHAVFEAVAAIPRMVVCAIEGVAFGGGLELTLCADYRIASRGALFASPEVTLGMSTIGGGPYRLPRLVGNAQAKRIMLSGIEIDAEEALRIGLIEEVVEPGTALDRAIEFAKPFADAACRSQGLLKRVIDVGMDLPKAEALRFEHEMWRESFRSEEAREGLRKFFSQGNVTEALAHEKIKNGETCGAAGNR</sequence>
<evidence type="ECO:0000313" key="2">
    <source>
        <dbReference type="Proteomes" id="UP000538566"/>
    </source>
</evidence>
<dbReference type="Proteomes" id="UP000538566">
    <property type="component" value="Unassembled WGS sequence"/>
</dbReference>
<dbReference type="AlphaFoldDB" id="A0A7W7ABY5"/>
<dbReference type="CDD" id="cd06558">
    <property type="entry name" value="crotonase-like"/>
    <property type="match status" value="1"/>
</dbReference>
<protein>
    <submittedName>
        <fullName evidence="1">Enoyl-CoA hydratase/carnithine racemase</fullName>
    </submittedName>
</protein>
<name>A0A7W7ABY5_9SPHN</name>
<dbReference type="GO" id="GO:0006635">
    <property type="term" value="P:fatty acid beta-oxidation"/>
    <property type="evidence" value="ECO:0007669"/>
    <property type="project" value="TreeGrafter"/>
</dbReference>
<accession>A0A7W7ABY5</accession>
<organism evidence="1 2">
    <name type="scientific">Novosphingobium taihuense</name>
    <dbReference type="NCBI Taxonomy" id="260085"/>
    <lineage>
        <taxon>Bacteria</taxon>
        <taxon>Pseudomonadati</taxon>
        <taxon>Pseudomonadota</taxon>
        <taxon>Alphaproteobacteria</taxon>
        <taxon>Sphingomonadales</taxon>
        <taxon>Sphingomonadaceae</taxon>
        <taxon>Novosphingobium</taxon>
    </lineage>
</organism>
<dbReference type="OrthoDB" id="7225138at2"/>
<keyword evidence="2" id="KW-1185">Reference proteome</keyword>
<dbReference type="PANTHER" id="PTHR11941:SF54">
    <property type="entry name" value="ENOYL-COA HYDRATASE, MITOCHONDRIAL"/>
    <property type="match status" value="1"/>
</dbReference>
<dbReference type="InterPro" id="IPR029045">
    <property type="entry name" value="ClpP/crotonase-like_dom_sf"/>
</dbReference>
<proteinExistence type="predicted"/>
<comment type="caution">
    <text evidence="1">The sequence shown here is derived from an EMBL/GenBank/DDBJ whole genome shotgun (WGS) entry which is preliminary data.</text>
</comment>